<evidence type="ECO:0000256" key="1">
    <source>
        <dbReference type="SAM" id="SignalP"/>
    </source>
</evidence>
<sequence>MTIAGLIVTISMLFSLTNFQAASSANVFETTYHRFDLAQKSASVNQVSSTTTSGVRGFPL</sequence>
<feature type="signal peptide" evidence="1">
    <location>
        <begin position="1"/>
        <end position="24"/>
    </location>
</feature>
<reference evidence="2" key="1">
    <citation type="submission" date="2012-05" db="EMBL/GenBank/DDBJ databases">
        <authorList>
            <person name="Krishnakumar V."/>
            <person name="Cheung F."/>
            <person name="Xiao Y."/>
            <person name="Chan A."/>
            <person name="Moskal W.A."/>
            <person name="Town C.D."/>
        </authorList>
    </citation>
    <scope>NUCLEOTIDE SEQUENCE</scope>
</reference>
<organism evidence="2">
    <name type="scientific">Medicago truncatula</name>
    <name type="common">Barrel medic</name>
    <name type="synonym">Medicago tribuloides</name>
    <dbReference type="NCBI Taxonomy" id="3880"/>
    <lineage>
        <taxon>Eukaryota</taxon>
        <taxon>Viridiplantae</taxon>
        <taxon>Streptophyta</taxon>
        <taxon>Embryophyta</taxon>
        <taxon>Tracheophyta</taxon>
        <taxon>Spermatophyta</taxon>
        <taxon>Magnoliopsida</taxon>
        <taxon>eudicotyledons</taxon>
        <taxon>Gunneridae</taxon>
        <taxon>Pentapetalae</taxon>
        <taxon>rosids</taxon>
        <taxon>fabids</taxon>
        <taxon>Fabales</taxon>
        <taxon>Fabaceae</taxon>
        <taxon>Papilionoideae</taxon>
        <taxon>50 kb inversion clade</taxon>
        <taxon>NPAAA clade</taxon>
        <taxon>Hologalegina</taxon>
        <taxon>IRL clade</taxon>
        <taxon>Trifolieae</taxon>
        <taxon>Medicago</taxon>
    </lineage>
</organism>
<dbReference type="AlphaFoldDB" id="I3TA11"/>
<proteinExistence type="evidence at transcript level"/>
<protein>
    <recommendedName>
        <fullName evidence="3">Transmembrane protein</fullName>
    </recommendedName>
</protein>
<evidence type="ECO:0008006" key="3">
    <source>
        <dbReference type="Google" id="ProtNLM"/>
    </source>
</evidence>
<feature type="chain" id="PRO_5003679899" description="Transmembrane protein" evidence="1">
    <location>
        <begin position="25"/>
        <end position="60"/>
    </location>
</feature>
<keyword evidence="1" id="KW-0732">Signal</keyword>
<dbReference type="EMBL" id="BT149559">
    <property type="protein sequence ID" value="AFK49353.1"/>
    <property type="molecule type" value="mRNA"/>
</dbReference>
<accession>I3TA11</accession>
<evidence type="ECO:0000313" key="2">
    <source>
        <dbReference type="EMBL" id="AFK49353.1"/>
    </source>
</evidence>
<name>I3TA11_MEDTR</name>